<dbReference type="PROSITE" id="PS51184">
    <property type="entry name" value="JMJC"/>
    <property type="match status" value="1"/>
</dbReference>
<keyword evidence="3" id="KW-0479">Metal-binding</keyword>
<dbReference type="Gene3D" id="3.30.40.10">
    <property type="entry name" value="Zinc/RING finger domain, C3HC4 (zinc finger)"/>
    <property type="match status" value="1"/>
</dbReference>
<dbReference type="OrthoDB" id="9547406at2759"/>
<dbReference type="InterPro" id="IPR003349">
    <property type="entry name" value="JmjN"/>
</dbReference>
<dbReference type="HOGENOM" id="CLU_001442_1_2_1"/>
<dbReference type="InterPro" id="IPR034732">
    <property type="entry name" value="EPHD"/>
</dbReference>
<dbReference type="CDD" id="cd15571">
    <property type="entry name" value="ePHD"/>
    <property type="match status" value="1"/>
</dbReference>
<dbReference type="eggNOG" id="KOG0955">
    <property type="taxonomic scope" value="Eukaryota"/>
</dbReference>
<feature type="domain" description="JmjC" evidence="9">
    <location>
        <begin position="190"/>
        <end position="352"/>
    </location>
</feature>
<dbReference type="InterPro" id="IPR003347">
    <property type="entry name" value="JmjC_dom"/>
</dbReference>
<dbReference type="EMBL" id="GL996512">
    <property type="protein sequence ID" value="EGV65969.1"/>
    <property type="molecule type" value="Genomic_DNA"/>
</dbReference>
<dbReference type="EC" id="1.14.11.66" evidence="2"/>
<evidence type="ECO:0000256" key="5">
    <source>
        <dbReference type="ARBA" id="ARBA00022833"/>
    </source>
</evidence>
<evidence type="ECO:0000256" key="6">
    <source>
        <dbReference type="ARBA" id="ARBA00049349"/>
    </source>
</evidence>
<comment type="similarity">
    <text evidence="1">Belongs to the JHDM3 histone demethylase family.</text>
</comment>
<dbReference type="GO" id="GO:0005634">
    <property type="term" value="C:nucleus"/>
    <property type="evidence" value="ECO:0007669"/>
    <property type="project" value="TreeGrafter"/>
</dbReference>
<sequence>MEHIYCGDPELVIEPDHYSGGVPVFKPTFAQFKDFYKFNKAINKYGMQSGIVKVIPPFEWVKSTSGSYSKKNLDTIKIKNPIIQHINMSGNGVYNQQNIERARTYNIFQWKDLSEKSNHQPPAPKGKTRKESPNKMNLRPHKRTPSHTDYNIDTSEFTTERCEQLENTYWKSLTYAEPMYGADCLGSVFSNSVKSWNVARLPNLLDMMEEKLPGVNDAYLYAGLWKATFAWHLEDQDLYSINYLHFGAPKQWYSIPQEESGRFFDLMKETFSDEYRNCPEFLRHKTFLVSPQFLEKYGIKCNKIVHNEKEFIITYPFGYHAGFNYGYNLAESVNFALDDWFPYGEDTKKCECISDSVGINVKQLYCKFKGIPYEMPDLTSDDGDEDDEHEDIDKQVEPKMPKSKKATSSNSPHETKECYLCPNNLPKQLLEKYQFELLQTDFKGYKVHRICSLVFPKELENQNDKIVGLTNISKAQKSLKCLTCSQKGVGACFQCSYGKCYRSYHATCSLKDGASFDFAKNEFICKYHYQKYNDGHKIIPSDLKTRNLTQFKVGNHYTCGFVNTNNVNKETLRVSIYPDMEEIKEFKYDEILSIDGHIKMDTFFLAGKTKRKERERKPKEHTPVDDYVVTGLNENNLDLRMQENFIVETVNNDFPSCKFKELWYNLPEFSNDVADRYTSDIKNNYPNDPFFLKQMKRKKRESLTNPNPNSNPDTSYISYSPSSVPSMAVASVPNPDSRLPPLFTFIHGPGTSV</sequence>
<protein>
    <recommendedName>
        <fullName evidence="2">[histone H3]-trimethyl-L-lysine(9) demethylase</fullName>
        <ecNumber evidence="2">1.14.11.66</ecNumber>
    </recommendedName>
</protein>
<dbReference type="GO" id="GO:0008270">
    <property type="term" value="F:zinc ion binding"/>
    <property type="evidence" value="ECO:0007669"/>
    <property type="project" value="UniProtKB-KW"/>
</dbReference>
<feature type="compositionally biased region" description="Low complexity" evidence="7">
    <location>
        <begin position="705"/>
        <end position="718"/>
    </location>
</feature>
<feature type="region of interest" description="Disordered" evidence="7">
    <location>
        <begin position="698"/>
        <end position="718"/>
    </location>
</feature>
<evidence type="ECO:0000259" key="10">
    <source>
        <dbReference type="PROSITE" id="PS51805"/>
    </source>
</evidence>
<reference evidence="11 12" key="1">
    <citation type="journal article" date="2011" name="Proc. Natl. Acad. Sci. U.S.A.">
        <title>Comparative genomics of xylose-fermenting fungi for enhanced biofuel production.</title>
        <authorList>
            <person name="Wohlbach D.J."/>
            <person name="Kuo A."/>
            <person name="Sato T.K."/>
            <person name="Potts K.M."/>
            <person name="Salamov A.A."/>
            <person name="LaButti K.M."/>
            <person name="Sun H."/>
            <person name="Clum A."/>
            <person name="Pangilinan J.L."/>
            <person name="Lindquist E.A."/>
            <person name="Lucas S."/>
            <person name="Lapidus A."/>
            <person name="Jin M."/>
            <person name="Gunawan C."/>
            <person name="Balan V."/>
            <person name="Dale B.E."/>
            <person name="Jeffries T.W."/>
            <person name="Zinkel R."/>
            <person name="Barry K.W."/>
            <person name="Grigoriev I.V."/>
            <person name="Gasch A.P."/>
        </authorList>
    </citation>
    <scope>NUCLEOTIDE SEQUENCE [LARGE SCALE GENOMIC DNA]</scope>
    <source>
        <strain evidence="12">ATCC 10573 / BCRC 21748 / CBS 615 / JCM 9827 / NBRC 10315 / NRRL Y-1498 / VKM Y-70</strain>
    </source>
</reference>
<dbReference type="InterPro" id="IPR001965">
    <property type="entry name" value="Znf_PHD"/>
</dbReference>
<dbReference type="PANTHER" id="PTHR10694:SF7">
    <property type="entry name" value="[HISTONE H3]-TRIMETHYL-L-LYSINE(9) DEMETHYLASE"/>
    <property type="match status" value="1"/>
</dbReference>
<dbReference type="Pfam" id="PF13771">
    <property type="entry name" value="zf-HC5HC2H"/>
    <property type="match status" value="1"/>
</dbReference>
<accession>G3AYZ6</accession>
<evidence type="ECO:0000313" key="11">
    <source>
        <dbReference type="EMBL" id="EGV65969.1"/>
    </source>
</evidence>
<dbReference type="SMART" id="SM00558">
    <property type="entry name" value="JmjC"/>
    <property type="match status" value="1"/>
</dbReference>
<dbReference type="SUPFAM" id="SSF51197">
    <property type="entry name" value="Clavaminate synthase-like"/>
    <property type="match status" value="1"/>
</dbReference>
<feature type="domain" description="PHD-type" evidence="10">
    <location>
        <begin position="415"/>
        <end position="537"/>
    </location>
</feature>
<keyword evidence="4" id="KW-0863">Zinc-finger</keyword>
<dbReference type="PANTHER" id="PTHR10694">
    <property type="entry name" value="LYSINE-SPECIFIC DEMETHYLASE"/>
    <property type="match status" value="1"/>
</dbReference>
<dbReference type="PROSITE" id="PS51805">
    <property type="entry name" value="EPHD"/>
    <property type="match status" value="1"/>
</dbReference>
<evidence type="ECO:0000256" key="7">
    <source>
        <dbReference type="SAM" id="MobiDB-lite"/>
    </source>
</evidence>
<feature type="region of interest" description="Disordered" evidence="7">
    <location>
        <begin position="377"/>
        <end position="415"/>
    </location>
</feature>
<dbReference type="eggNOG" id="KOG0958">
    <property type="taxonomic scope" value="Eukaryota"/>
</dbReference>
<dbReference type="AlphaFoldDB" id="G3AYZ6"/>
<name>G3AYZ6_CANTC</name>
<dbReference type="Gene3D" id="2.60.120.650">
    <property type="entry name" value="Cupin"/>
    <property type="match status" value="1"/>
</dbReference>
<evidence type="ECO:0000256" key="2">
    <source>
        <dbReference type="ARBA" id="ARBA00012900"/>
    </source>
</evidence>
<evidence type="ECO:0000256" key="3">
    <source>
        <dbReference type="ARBA" id="ARBA00022723"/>
    </source>
</evidence>
<dbReference type="Pfam" id="PF02373">
    <property type="entry name" value="JmjC"/>
    <property type="match status" value="1"/>
</dbReference>
<feature type="region of interest" description="Disordered" evidence="7">
    <location>
        <begin position="115"/>
        <end position="151"/>
    </location>
</feature>
<dbReference type="InterPro" id="IPR013083">
    <property type="entry name" value="Znf_RING/FYVE/PHD"/>
</dbReference>
<keyword evidence="5" id="KW-0862">Zinc</keyword>
<dbReference type="Pfam" id="PF02375">
    <property type="entry name" value="JmjN"/>
    <property type="match status" value="1"/>
</dbReference>
<organism evidence="12">
    <name type="scientific">Candida tenuis (strain ATCC 10573 / BCRC 21748 / CBS 615 / JCM 9827 / NBRC 10315 / NRRL Y-1498 / VKM Y-70)</name>
    <name type="common">Yeast</name>
    <name type="synonym">Yamadazyma tenuis</name>
    <dbReference type="NCBI Taxonomy" id="590646"/>
    <lineage>
        <taxon>Eukaryota</taxon>
        <taxon>Fungi</taxon>
        <taxon>Dikarya</taxon>
        <taxon>Ascomycota</taxon>
        <taxon>Saccharomycotina</taxon>
        <taxon>Pichiomycetes</taxon>
        <taxon>Debaryomycetaceae</taxon>
        <taxon>Yamadazyma</taxon>
    </lineage>
</organism>
<feature type="domain" description="JmjN" evidence="8">
    <location>
        <begin position="22"/>
        <end position="63"/>
    </location>
</feature>
<dbReference type="GO" id="GO:0000785">
    <property type="term" value="C:chromatin"/>
    <property type="evidence" value="ECO:0007669"/>
    <property type="project" value="TreeGrafter"/>
</dbReference>
<dbReference type="GO" id="GO:0010468">
    <property type="term" value="P:regulation of gene expression"/>
    <property type="evidence" value="ECO:0007669"/>
    <property type="project" value="TreeGrafter"/>
</dbReference>
<evidence type="ECO:0000313" key="12">
    <source>
        <dbReference type="Proteomes" id="UP000000707"/>
    </source>
</evidence>
<feature type="compositionally biased region" description="Acidic residues" evidence="7">
    <location>
        <begin position="379"/>
        <end position="390"/>
    </location>
</feature>
<dbReference type="GO" id="GO:0051864">
    <property type="term" value="F:histone H3K36 demethylase activity"/>
    <property type="evidence" value="ECO:0007669"/>
    <property type="project" value="TreeGrafter"/>
</dbReference>
<dbReference type="SMART" id="SM00249">
    <property type="entry name" value="PHD"/>
    <property type="match status" value="1"/>
</dbReference>
<feature type="compositionally biased region" description="Basic and acidic residues" evidence="7">
    <location>
        <begin position="391"/>
        <end position="400"/>
    </location>
</feature>
<evidence type="ECO:0000256" key="1">
    <source>
        <dbReference type="ARBA" id="ARBA00009711"/>
    </source>
</evidence>
<evidence type="ECO:0000259" key="8">
    <source>
        <dbReference type="PROSITE" id="PS51183"/>
    </source>
</evidence>
<evidence type="ECO:0000259" key="9">
    <source>
        <dbReference type="PROSITE" id="PS51184"/>
    </source>
</evidence>
<dbReference type="GO" id="GO:0140684">
    <property type="term" value="F:histone H3K9me2/H3K9me3 demethylase activity"/>
    <property type="evidence" value="ECO:0007669"/>
    <property type="project" value="UniProtKB-EC"/>
</dbReference>
<gene>
    <name evidence="11" type="ORF">CANTEDRAFT_118961</name>
</gene>
<comment type="catalytic activity">
    <reaction evidence="6">
        <text>N(6),N(6),N(6)-trimethyl-L-lysyl(9)-[histone H3] + 2 2-oxoglutarate + 2 O2 = N(6)-methyl-L-lysyl(9)-[histone H3] + 2 formaldehyde + 2 succinate + 2 CO2</text>
        <dbReference type="Rhea" id="RHEA:60200"/>
        <dbReference type="Rhea" id="RHEA-COMP:15538"/>
        <dbReference type="Rhea" id="RHEA-COMP:15542"/>
        <dbReference type="ChEBI" id="CHEBI:15379"/>
        <dbReference type="ChEBI" id="CHEBI:16526"/>
        <dbReference type="ChEBI" id="CHEBI:16810"/>
        <dbReference type="ChEBI" id="CHEBI:16842"/>
        <dbReference type="ChEBI" id="CHEBI:30031"/>
        <dbReference type="ChEBI" id="CHEBI:61929"/>
        <dbReference type="ChEBI" id="CHEBI:61961"/>
        <dbReference type="EC" id="1.14.11.66"/>
    </reaction>
</comment>
<evidence type="ECO:0000256" key="4">
    <source>
        <dbReference type="ARBA" id="ARBA00022771"/>
    </source>
</evidence>
<dbReference type="PROSITE" id="PS51183">
    <property type="entry name" value="JMJN"/>
    <property type="match status" value="1"/>
</dbReference>
<dbReference type="STRING" id="590646.G3AYZ6"/>
<dbReference type="Proteomes" id="UP000000707">
    <property type="component" value="Unassembled WGS sequence"/>
</dbReference>
<dbReference type="SMART" id="SM00545">
    <property type="entry name" value="JmjN"/>
    <property type="match status" value="1"/>
</dbReference>
<keyword evidence="12" id="KW-1185">Reference proteome</keyword>
<proteinExistence type="inferred from homology"/>